<gene>
    <name evidence="10" type="ordered locus">TREAZ_1345</name>
</gene>
<dbReference type="InterPro" id="IPR001789">
    <property type="entry name" value="Sig_transdc_resp-reg_receiver"/>
</dbReference>
<dbReference type="Pfam" id="PF00158">
    <property type="entry name" value="Sigma54_activat"/>
    <property type="match status" value="1"/>
</dbReference>
<proteinExistence type="predicted"/>
<keyword evidence="2" id="KW-0547">Nucleotide-binding</keyword>
<dbReference type="InterPro" id="IPR025943">
    <property type="entry name" value="Sigma_54_int_dom_ATP-bd_2"/>
</dbReference>
<keyword evidence="1 7" id="KW-0597">Phosphoprotein</keyword>
<dbReference type="InterPro" id="IPR025944">
    <property type="entry name" value="Sigma_54_int_dom_CS"/>
</dbReference>
<dbReference type="KEGG" id="taz:TREAZ_1345"/>
<keyword evidence="5" id="KW-0238">DNA-binding</keyword>
<dbReference type="InterPro" id="IPR009057">
    <property type="entry name" value="Homeodomain-like_sf"/>
</dbReference>
<dbReference type="GO" id="GO:0000160">
    <property type="term" value="P:phosphorelay signal transduction system"/>
    <property type="evidence" value="ECO:0007669"/>
    <property type="project" value="InterPro"/>
</dbReference>
<keyword evidence="11" id="KW-1185">Reference proteome</keyword>
<feature type="domain" description="Response regulatory" evidence="9">
    <location>
        <begin position="3"/>
        <end position="117"/>
    </location>
</feature>
<keyword evidence="3" id="KW-0067">ATP-binding</keyword>
<dbReference type="SUPFAM" id="SSF52172">
    <property type="entry name" value="CheY-like"/>
    <property type="match status" value="1"/>
</dbReference>
<accession>F5YFW2</accession>
<evidence type="ECO:0000259" key="9">
    <source>
        <dbReference type="PROSITE" id="PS50110"/>
    </source>
</evidence>
<dbReference type="InterPro" id="IPR003593">
    <property type="entry name" value="AAA+_ATPase"/>
</dbReference>
<dbReference type="PROSITE" id="PS00676">
    <property type="entry name" value="SIGMA54_INTERACT_2"/>
    <property type="match status" value="1"/>
</dbReference>
<dbReference type="SMART" id="SM00382">
    <property type="entry name" value="AAA"/>
    <property type="match status" value="1"/>
</dbReference>
<dbReference type="Pfam" id="PF02954">
    <property type="entry name" value="HTH_8"/>
    <property type="match status" value="1"/>
</dbReference>
<dbReference type="FunFam" id="3.40.50.300:FF:000006">
    <property type="entry name" value="DNA-binding transcriptional regulator NtrC"/>
    <property type="match status" value="1"/>
</dbReference>
<name>F5YFW2_LEAAZ</name>
<evidence type="ECO:0000256" key="2">
    <source>
        <dbReference type="ARBA" id="ARBA00022741"/>
    </source>
</evidence>
<dbReference type="FunCoup" id="F5YFW2">
    <property type="interactions" value="197"/>
</dbReference>
<dbReference type="GO" id="GO:0006355">
    <property type="term" value="P:regulation of DNA-templated transcription"/>
    <property type="evidence" value="ECO:0007669"/>
    <property type="project" value="InterPro"/>
</dbReference>
<evidence type="ECO:0000256" key="6">
    <source>
        <dbReference type="ARBA" id="ARBA00023163"/>
    </source>
</evidence>
<evidence type="ECO:0000256" key="3">
    <source>
        <dbReference type="ARBA" id="ARBA00022840"/>
    </source>
</evidence>
<dbReference type="STRING" id="545695.TREAZ_1345"/>
<reference evidence="10 11" key="2">
    <citation type="journal article" date="2011" name="ISME J.">
        <title>RNA-seq reveals cooperative metabolic interactions between two termite-gut spirochete species in co-culture.</title>
        <authorList>
            <person name="Rosenthal A.Z."/>
            <person name="Matson E.G."/>
            <person name="Eldar A."/>
            <person name="Leadbetter J.R."/>
        </authorList>
    </citation>
    <scope>NUCLEOTIDE SEQUENCE [LARGE SCALE GENOMIC DNA]</scope>
    <source>
        <strain evidence="11">ATCC BAA-888 / DSM 13862 / ZAS-9</strain>
    </source>
</reference>
<dbReference type="HOGENOM" id="CLU_000445_0_6_12"/>
<dbReference type="Gene3D" id="1.10.10.60">
    <property type="entry name" value="Homeodomain-like"/>
    <property type="match status" value="1"/>
</dbReference>
<dbReference type="PROSITE" id="PS50045">
    <property type="entry name" value="SIGMA54_INTERACT_4"/>
    <property type="match status" value="1"/>
</dbReference>
<keyword evidence="4" id="KW-0805">Transcription regulation</keyword>
<dbReference type="OrthoDB" id="9803970at2"/>
<dbReference type="PROSITE" id="PS00688">
    <property type="entry name" value="SIGMA54_INTERACT_3"/>
    <property type="match status" value="1"/>
</dbReference>
<feature type="modified residue" description="4-aspartylphosphate" evidence="7">
    <location>
        <position position="52"/>
    </location>
</feature>
<dbReference type="GO" id="GO:0043565">
    <property type="term" value="F:sequence-specific DNA binding"/>
    <property type="evidence" value="ECO:0007669"/>
    <property type="project" value="InterPro"/>
</dbReference>
<evidence type="ECO:0000313" key="11">
    <source>
        <dbReference type="Proteomes" id="UP000009222"/>
    </source>
</evidence>
<dbReference type="SUPFAM" id="SSF52540">
    <property type="entry name" value="P-loop containing nucleoside triphosphate hydrolases"/>
    <property type="match status" value="1"/>
</dbReference>
<dbReference type="PANTHER" id="PTHR32071">
    <property type="entry name" value="TRANSCRIPTIONAL REGULATORY PROTEIN"/>
    <property type="match status" value="1"/>
</dbReference>
<dbReference type="SMART" id="SM00448">
    <property type="entry name" value="REC"/>
    <property type="match status" value="1"/>
</dbReference>
<dbReference type="Gene3D" id="3.40.50.2300">
    <property type="match status" value="1"/>
</dbReference>
<dbReference type="SUPFAM" id="SSF46689">
    <property type="entry name" value="Homeodomain-like"/>
    <property type="match status" value="1"/>
</dbReference>
<keyword evidence="6" id="KW-0804">Transcription</keyword>
<evidence type="ECO:0000259" key="8">
    <source>
        <dbReference type="PROSITE" id="PS50045"/>
    </source>
</evidence>
<dbReference type="InterPro" id="IPR027417">
    <property type="entry name" value="P-loop_NTPase"/>
</dbReference>
<dbReference type="eggNOG" id="COG2204">
    <property type="taxonomic scope" value="Bacteria"/>
</dbReference>
<organism evidence="10 11">
    <name type="scientific">Leadbettera azotonutricia (strain ATCC BAA-888 / DSM 13862 / ZAS-9)</name>
    <name type="common">Treponema azotonutricium</name>
    <dbReference type="NCBI Taxonomy" id="545695"/>
    <lineage>
        <taxon>Bacteria</taxon>
        <taxon>Pseudomonadati</taxon>
        <taxon>Spirochaetota</taxon>
        <taxon>Spirochaetia</taxon>
        <taxon>Spirochaetales</taxon>
        <taxon>Breznakiellaceae</taxon>
        <taxon>Leadbettera</taxon>
    </lineage>
</organism>
<dbReference type="Pfam" id="PF00072">
    <property type="entry name" value="Response_reg"/>
    <property type="match status" value="1"/>
</dbReference>
<dbReference type="Pfam" id="PF25601">
    <property type="entry name" value="AAA_lid_14"/>
    <property type="match status" value="1"/>
</dbReference>
<evidence type="ECO:0000256" key="1">
    <source>
        <dbReference type="ARBA" id="ARBA00022553"/>
    </source>
</evidence>
<protein>
    <submittedName>
        <fullName evidence="10">Nitrogen assimilation regulatory protein NtrX</fullName>
    </submittedName>
</protein>
<dbReference type="GO" id="GO:0005524">
    <property type="term" value="F:ATP binding"/>
    <property type="evidence" value="ECO:0007669"/>
    <property type="project" value="UniProtKB-KW"/>
</dbReference>
<evidence type="ECO:0000256" key="5">
    <source>
        <dbReference type="ARBA" id="ARBA00023125"/>
    </source>
</evidence>
<dbReference type="Proteomes" id="UP000009222">
    <property type="component" value="Chromosome"/>
</dbReference>
<feature type="domain" description="Sigma-54 factor interaction" evidence="8">
    <location>
        <begin position="138"/>
        <end position="363"/>
    </location>
</feature>
<sequence>MTHILIIDDEPGIRRTLASILEDEHYRVFTAEDAVLGIEILEKENISLVFLDVLLPRMGGIEALDTIHKNWPQVEVVMISGHANVDMAVRAVKLGAFDFLEKPLSLDKVLTVCRNALALHKLREENHALKKKVPRDELIGASPEMEKVKALVNQAAISEARILISGENGTGKEVVARTIHRLSPRADKPFVEVNCAAIPETLIESELFGHEKGAFTDASAIRKGRFETASGGTLFLDEIGDMSLAAQTKVLRAIQEQKIERLGGEETINVDVRILAATNKDLERACAEGKFRQDLFFRLNVIPIRLPSLRERKSDIPFLLFHFLEALSPDAVEFEKEALDMLGDYSWPGNVRELKNFAERIAVMYSGGKVGAETAAEFLKKDALSQAPGQAGEQALDETLALKGLLDKDFNTAKEFFEKLYLEFQLFKNHGIISKTAEAIGIYPSNLHAKLKKYKIAIPANKD</sequence>
<reference evidence="11" key="1">
    <citation type="submission" date="2009-12" db="EMBL/GenBank/DDBJ databases">
        <title>Complete sequence of Treponema azotonutricium strain ZAS-9.</title>
        <authorList>
            <person name="Tetu S.G."/>
            <person name="Matson E."/>
            <person name="Ren Q."/>
            <person name="Seshadri R."/>
            <person name="Elbourne L."/>
            <person name="Hassan K.A."/>
            <person name="Durkin A."/>
            <person name="Radune D."/>
            <person name="Mohamoud Y."/>
            <person name="Shay R."/>
            <person name="Jin S."/>
            <person name="Zhang X."/>
            <person name="Lucey K."/>
            <person name="Ballor N.R."/>
            <person name="Ottesen E."/>
            <person name="Rosenthal R."/>
            <person name="Allen A."/>
            <person name="Leadbetter J.R."/>
            <person name="Paulsen I.T."/>
        </authorList>
    </citation>
    <scope>NUCLEOTIDE SEQUENCE [LARGE SCALE GENOMIC DNA]</scope>
    <source>
        <strain evidence="11">ATCC BAA-888 / DSM 13862 / ZAS-9</strain>
    </source>
</reference>
<dbReference type="EMBL" id="CP001841">
    <property type="protein sequence ID" value="AEF82519.1"/>
    <property type="molecule type" value="Genomic_DNA"/>
</dbReference>
<dbReference type="PANTHER" id="PTHR32071:SF17">
    <property type="entry name" value="TRANSCRIPTIONAL REGULATOR (NTRC FAMILY)"/>
    <property type="match status" value="1"/>
</dbReference>
<dbReference type="PROSITE" id="PS50110">
    <property type="entry name" value="RESPONSE_REGULATORY"/>
    <property type="match status" value="1"/>
</dbReference>
<dbReference type="InterPro" id="IPR002197">
    <property type="entry name" value="HTH_Fis"/>
</dbReference>
<dbReference type="Gene3D" id="1.10.8.60">
    <property type="match status" value="1"/>
</dbReference>
<dbReference type="InterPro" id="IPR011006">
    <property type="entry name" value="CheY-like_superfamily"/>
</dbReference>
<dbReference type="RefSeq" id="WP_015710655.1">
    <property type="nucleotide sequence ID" value="NC_015577.1"/>
</dbReference>
<evidence type="ECO:0000313" key="10">
    <source>
        <dbReference type="EMBL" id="AEF82519.1"/>
    </source>
</evidence>
<evidence type="ECO:0000256" key="4">
    <source>
        <dbReference type="ARBA" id="ARBA00023015"/>
    </source>
</evidence>
<evidence type="ECO:0000256" key="7">
    <source>
        <dbReference type="PROSITE-ProRule" id="PRU00169"/>
    </source>
</evidence>
<dbReference type="InterPro" id="IPR058031">
    <property type="entry name" value="AAA_lid_NorR"/>
</dbReference>
<dbReference type="InterPro" id="IPR002078">
    <property type="entry name" value="Sigma_54_int"/>
</dbReference>
<dbReference type="InParanoid" id="F5YFW2"/>
<dbReference type="Gene3D" id="3.40.50.300">
    <property type="entry name" value="P-loop containing nucleotide triphosphate hydrolases"/>
    <property type="match status" value="1"/>
</dbReference>
<dbReference type="AlphaFoldDB" id="F5YFW2"/>
<dbReference type="CDD" id="cd00009">
    <property type="entry name" value="AAA"/>
    <property type="match status" value="1"/>
</dbReference>